<protein>
    <submittedName>
        <fullName evidence="5">AraC-like DNA-binding protein</fullName>
    </submittedName>
</protein>
<dbReference type="InterPro" id="IPR018060">
    <property type="entry name" value="HTH_AraC"/>
</dbReference>
<proteinExistence type="predicted"/>
<keyword evidence="3" id="KW-0804">Transcription</keyword>
<dbReference type="RefSeq" id="WP_204865980.1">
    <property type="nucleotide sequence ID" value="NZ_JAFBBK010000001.1"/>
</dbReference>
<evidence type="ECO:0000313" key="5">
    <source>
        <dbReference type="EMBL" id="MBM7413362.1"/>
    </source>
</evidence>
<evidence type="ECO:0000256" key="1">
    <source>
        <dbReference type="ARBA" id="ARBA00023015"/>
    </source>
</evidence>
<evidence type="ECO:0000259" key="4">
    <source>
        <dbReference type="PROSITE" id="PS01124"/>
    </source>
</evidence>
<gene>
    <name evidence="5" type="ORF">JOE42_000095</name>
</gene>
<accession>A0ABS2KN49</accession>
<dbReference type="Pfam" id="PF12833">
    <property type="entry name" value="HTH_18"/>
    <property type="match status" value="1"/>
</dbReference>
<evidence type="ECO:0000256" key="2">
    <source>
        <dbReference type="ARBA" id="ARBA00023125"/>
    </source>
</evidence>
<dbReference type="Gene3D" id="1.10.10.60">
    <property type="entry name" value="Homeodomain-like"/>
    <property type="match status" value="1"/>
</dbReference>
<evidence type="ECO:0000313" key="6">
    <source>
        <dbReference type="Proteomes" id="UP000703038"/>
    </source>
</evidence>
<keyword evidence="1" id="KW-0805">Transcription regulation</keyword>
<dbReference type="SMART" id="SM00342">
    <property type="entry name" value="HTH_ARAC"/>
    <property type="match status" value="1"/>
</dbReference>
<comment type="caution">
    <text evidence="5">The sequence shown here is derived from an EMBL/GenBank/DDBJ whole genome shotgun (WGS) entry which is preliminary data.</text>
</comment>
<organism evidence="5 6">
    <name type="scientific">Rhodococcoides corynebacterioides</name>
    <dbReference type="NCBI Taxonomy" id="53972"/>
    <lineage>
        <taxon>Bacteria</taxon>
        <taxon>Bacillati</taxon>
        <taxon>Actinomycetota</taxon>
        <taxon>Actinomycetes</taxon>
        <taxon>Mycobacteriales</taxon>
        <taxon>Nocardiaceae</taxon>
        <taxon>Rhodococcoides</taxon>
    </lineage>
</organism>
<keyword evidence="2" id="KW-0238">DNA-binding</keyword>
<dbReference type="PROSITE" id="PS01124">
    <property type="entry name" value="HTH_ARAC_FAMILY_2"/>
    <property type="match status" value="1"/>
</dbReference>
<dbReference type="SUPFAM" id="SSF46689">
    <property type="entry name" value="Homeodomain-like"/>
    <property type="match status" value="1"/>
</dbReference>
<dbReference type="InterPro" id="IPR009057">
    <property type="entry name" value="Homeodomain-like_sf"/>
</dbReference>
<feature type="domain" description="HTH araC/xylS-type" evidence="4">
    <location>
        <begin position="16"/>
        <end position="113"/>
    </location>
</feature>
<dbReference type="EMBL" id="JAFBBK010000001">
    <property type="protein sequence ID" value="MBM7413362.1"/>
    <property type="molecule type" value="Genomic_DNA"/>
</dbReference>
<dbReference type="Proteomes" id="UP000703038">
    <property type="component" value="Unassembled WGS sequence"/>
</dbReference>
<name>A0ABS2KN49_9NOCA</name>
<evidence type="ECO:0000256" key="3">
    <source>
        <dbReference type="ARBA" id="ARBA00023163"/>
    </source>
</evidence>
<dbReference type="PANTHER" id="PTHR47894">
    <property type="entry name" value="HTH-TYPE TRANSCRIPTIONAL REGULATOR GADX"/>
    <property type="match status" value="1"/>
</dbReference>
<sequence length="113" mass="12135">MTDTRSGATELGPVSRRVLCEFASRVGGPLPSNTAVARALHISEPHLRRLLAGESTTLGALRARHDAARAVEALRRGEALDIVSARLGYSEPRAFRRAFRRWTGMTPSAVGAA</sequence>
<dbReference type="PANTHER" id="PTHR47894:SF1">
    <property type="entry name" value="HTH-TYPE TRANSCRIPTIONAL REGULATOR VQSM"/>
    <property type="match status" value="1"/>
</dbReference>
<keyword evidence="6" id="KW-1185">Reference proteome</keyword>
<reference evidence="5 6" key="1">
    <citation type="submission" date="2021-01" db="EMBL/GenBank/DDBJ databases">
        <title>Genomics of switchgrass bacterial isolates.</title>
        <authorList>
            <person name="Shade A."/>
        </authorList>
    </citation>
    <scope>NUCLEOTIDE SEQUENCE [LARGE SCALE GENOMIC DNA]</scope>
    <source>
        <strain evidence="5 6">PvP111</strain>
    </source>
</reference>